<keyword evidence="1" id="KW-1133">Transmembrane helix</keyword>
<evidence type="ECO:0000256" key="1">
    <source>
        <dbReference type="SAM" id="Phobius"/>
    </source>
</evidence>
<feature type="transmembrane region" description="Helical" evidence="1">
    <location>
        <begin position="64"/>
        <end position="90"/>
    </location>
</feature>
<gene>
    <name evidence="4" type="ORF">DWZ68_17880</name>
    <name evidence="3" type="ORF">DXA50_19425</name>
</gene>
<feature type="transmembrane region" description="Helical" evidence="1">
    <location>
        <begin position="33"/>
        <end position="52"/>
    </location>
</feature>
<feature type="transmembrane region" description="Helical" evidence="1">
    <location>
        <begin position="154"/>
        <end position="178"/>
    </location>
</feature>
<feature type="domain" description="Golvesin/Xly CBD-like" evidence="2">
    <location>
        <begin position="986"/>
        <end position="1115"/>
    </location>
</feature>
<feature type="transmembrane region" description="Helical" evidence="1">
    <location>
        <begin position="129"/>
        <end position="148"/>
    </location>
</feature>
<dbReference type="InterPro" id="IPR033803">
    <property type="entry name" value="CBD-like_Golvesin-Xly"/>
</dbReference>
<keyword evidence="1" id="KW-0472">Membrane</keyword>
<dbReference type="AlphaFoldDB" id="A0A415Q9U7"/>
<sequence>MYFYRRTFFILENMGIMKIIARYEWRLLGRSQIFWFVGCISFISVILLHFFFQSNFVFESPWPLVGLPCAVPFLCAYFLNFAQLFFVLFVTGNFWYDDRRVDSTSVLLVRPEGNGEYVLGKLLGTLGRVVCFDGIVLLMAILIHVFASSAPFDLYYYFFYLFILLLPSLFFLLGMVFFIKSLIRIQGIALILLIGIFSILFYLSGKELWIFDFMGHYIPNVFSEVTGGREQGFFLVQRLYIFLVGLSLCTLSVANMERLPNWNYCHRKMYVAGGIFGGLALLAVIGVFCSFHENIKTRSFYSACQEKYEKTPEVRVVSHDIELRRAGDSLYMKSHLVLVNEGKYPCSTFTFYLNPGLRVDSLWEGCQQVAFLREGQILSIDRRLCAGDSVSLQLEYSGKIDERICYLDVADDVYSSFKVFPGGLPYRFARCYAYVGDDFMLLTPESIWYPVTSPPVVTSRDVVMRGMYFTRYTLRVVGEKDRVVISQGKCLREKDSRLFDAGHALPALSVCMGNYERKYLKDAGTLYEIYCFKGHDFFSAHFKGKKAVREMIDFQKYNNLGLRGGELPLERLALVETPFSFYAYSRLGQLGSEYVQPEILFYPEWGVELEYFNIENMKRRDKNEPWYDETECEMNVLNTLVGLGLVCDIRGERVHNMILSQMNYKYNTREFVANKRSCLPLFFTYVNFIKSDSFPAFNTVLYMIRGDNNEDVESGVFEQGGYSPAVSYLSENSLSEAIQDSLLSYDVLFEVLRLKSRELKEYILAHVAQDEFIDFFEDFFRKTRYQNVDYEVFNYELKNRFGIDLGNYVRKWYHTKEIPLFSVNEIGVESDIENGVFYLNGKVWNRSNVDGVITVYFRVGRAGNFFNEIRRLVVPGGTCERIRFAYSHELEEVNGSCKVVVATNFSLNVPKIYEWKAKVEDIGTTRDTTIGLFKLEDSCRAVNMYEYVVDNRDLGFRLYEKGMKPFALRVFRGEKDYLGLLSGEIVSSWQSVAFKEFYGDALRDAHYRTATGNGACAEWNVFLPEAGCYEVFVYNVPEFARQAMIFAEMGSNFLQRYVIYHEKGMSDFELLSGEKANGWVSVGKYYFPAGDAKVVLSDKGGFPGQYIFADAMKWVRVSGDL</sequence>
<keyword evidence="1" id="KW-0812">Transmembrane</keyword>
<organism evidence="4 5">
    <name type="scientific">Butyricimonas virosa</name>
    <dbReference type="NCBI Taxonomy" id="544645"/>
    <lineage>
        <taxon>Bacteria</taxon>
        <taxon>Pseudomonadati</taxon>
        <taxon>Bacteroidota</taxon>
        <taxon>Bacteroidia</taxon>
        <taxon>Bacteroidales</taxon>
        <taxon>Odoribacteraceae</taxon>
        <taxon>Butyricimonas</taxon>
    </lineage>
</organism>
<evidence type="ECO:0000313" key="5">
    <source>
        <dbReference type="Proteomes" id="UP000286038"/>
    </source>
</evidence>
<evidence type="ECO:0000259" key="2">
    <source>
        <dbReference type="Pfam" id="PF25275"/>
    </source>
</evidence>
<dbReference type="EMBL" id="QSCR01000056">
    <property type="protein sequence ID" value="RGY11336.1"/>
    <property type="molecule type" value="Genomic_DNA"/>
</dbReference>
<protein>
    <recommendedName>
        <fullName evidence="2">Golvesin/Xly CBD-like domain-containing protein</fullName>
    </recommendedName>
</protein>
<proteinExistence type="predicted"/>
<feature type="transmembrane region" description="Helical" evidence="1">
    <location>
        <begin position="185"/>
        <end position="204"/>
    </location>
</feature>
<reference evidence="5 6" key="1">
    <citation type="submission" date="2018-08" db="EMBL/GenBank/DDBJ databases">
        <title>A genome reference for cultivated species of the human gut microbiota.</title>
        <authorList>
            <person name="Zou Y."/>
            <person name="Xue W."/>
            <person name="Luo G."/>
        </authorList>
    </citation>
    <scope>NUCLEOTIDE SEQUENCE [LARGE SCALE GENOMIC DNA]</scope>
    <source>
        <strain evidence="4 5">AF34-33</strain>
        <strain evidence="3 6">OF02-7</strain>
    </source>
</reference>
<dbReference type="Pfam" id="PF25275">
    <property type="entry name" value="Golvesin_C"/>
    <property type="match status" value="1"/>
</dbReference>
<accession>A0A415Q9U7</accession>
<evidence type="ECO:0000313" key="4">
    <source>
        <dbReference type="EMBL" id="RHM38282.1"/>
    </source>
</evidence>
<feature type="transmembrane region" description="Helical" evidence="1">
    <location>
        <begin position="269"/>
        <end position="288"/>
    </location>
</feature>
<feature type="transmembrane region" description="Helical" evidence="1">
    <location>
        <begin position="239"/>
        <end position="257"/>
    </location>
</feature>
<evidence type="ECO:0000313" key="3">
    <source>
        <dbReference type="EMBL" id="RGY11336.1"/>
    </source>
</evidence>
<dbReference type="EMBL" id="QRPV01000046">
    <property type="protein sequence ID" value="RHM38282.1"/>
    <property type="molecule type" value="Genomic_DNA"/>
</dbReference>
<dbReference type="Proteomes" id="UP000286038">
    <property type="component" value="Unassembled WGS sequence"/>
</dbReference>
<comment type="caution">
    <text evidence="4">The sequence shown here is derived from an EMBL/GenBank/DDBJ whole genome shotgun (WGS) entry which is preliminary data.</text>
</comment>
<name>A0A415Q9U7_9BACT</name>
<evidence type="ECO:0000313" key="6">
    <source>
        <dbReference type="Proteomes" id="UP000286063"/>
    </source>
</evidence>
<dbReference type="Proteomes" id="UP000286063">
    <property type="component" value="Unassembled WGS sequence"/>
</dbReference>